<comment type="similarity">
    <text evidence="2 13">Belongs to the class-I aminoacyl-tRNA synthetase family.</text>
</comment>
<dbReference type="PANTHER" id="PTHR10055:SF1">
    <property type="entry name" value="TRYPTOPHAN--TRNA LIGASE, CYTOPLASMIC"/>
    <property type="match status" value="1"/>
</dbReference>
<evidence type="ECO:0000256" key="6">
    <source>
        <dbReference type="ARBA" id="ARBA00022598"/>
    </source>
</evidence>
<keyword evidence="5" id="KW-0963">Cytoplasm</keyword>
<dbReference type="InterPro" id="IPR002305">
    <property type="entry name" value="aa-tRNA-synth_Ic"/>
</dbReference>
<comment type="catalytic activity">
    <reaction evidence="12">
        <text>tRNA(Trp) + L-tryptophan + ATP = L-tryptophyl-tRNA(Trp) + AMP + diphosphate + H(+)</text>
        <dbReference type="Rhea" id="RHEA:24080"/>
        <dbReference type="Rhea" id="RHEA-COMP:9671"/>
        <dbReference type="Rhea" id="RHEA-COMP:9705"/>
        <dbReference type="ChEBI" id="CHEBI:15378"/>
        <dbReference type="ChEBI" id="CHEBI:30616"/>
        <dbReference type="ChEBI" id="CHEBI:33019"/>
        <dbReference type="ChEBI" id="CHEBI:57912"/>
        <dbReference type="ChEBI" id="CHEBI:78442"/>
        <dbReference type="ChEBI" id="CHEBI:78535"/>
        <dbReference type="ChEBI" id="CHEBI:456215"/>
        <dbReference type="EC" id="6.1.1.2"/>
    </reaction>
</comment>
<dbReference type="GO" id="GO:0004830">
    <property type="term" value="F:tryptophan-tRNA ligase activity"/>
    <property type="evidence" value="ECO:0007669"/>
    <property type="project" value="UniProtKB-EC"/>
</dbReference>
<evidence type="ECO:0000256" key="4">
    <source>
        <dbReference type="ARBA" id="ARBA00013782"/>
    </source>
</evidence>
<evidence type="ECO:0000256" key="13">
    <source>
        <dbReference type="RuleBase" id="RU363036"/>
    </source>
</evidence>
<proteinExistence type="inferred from homology"/>
<dbReference type="InterPro" id="IPR002306">
    <property type="entry name" value="Trp-tRNA-ligase"/>
</dbReference>
<dbReference type="FunFam" id="1.10.240.10:FF:000007">
    <property type="entry name" value="Tryptophan--tRNA ligase"/>
    <property type="match status" value="1"/>
</dbReference>
<evidence type="ECO:0000256" key="10">
    <source>
        <dbReference type="ARBA" id="ARBA00023146"/>
    </source>
</evidence>
<dbReference type="Gene3D" id="3.40.50.620">
    <property type="entry name" value="HUPs"/>
    <property type="match status" value="1"/>
</dbReference>
<name>A0A4T0FGY4_9BASI</name>
<keyword evidence="6 13" id="KW-0436">Ligase</keyword>
<sequence length="447" mass="50813">MADQFEKMEFGAPEGLKATEHAKLPTPSTTPLIAHSNLSEEPLKDDHKDTAQVITPWDVQGAVVDGKAVAVDYDKLIVQFGTKPVDDSLLQRFERLTKRKPHVYLRRGMFFSHRELDRILDRYEQGKPFYLYTGRGPSSDSMHLGHMIPFMFTRWLQDVFNCPLVIQLTDDEKFLFKGNLKIEQTQKFAKENARDIVALGFKPEKTFIFSDFDFVGGPFYHNVVRISKLITYNQAKAAFGFNESDSIGKIHFCSIQAAPSFSNSFPNIYGAKHDIPCLIPCAIDQDPYFRITRDVAAKLKYPKPALLHSKFFPALQGSQTKMSASDTNSSIYMTDKPNEIKNKMNKHAFSGGQALAEDHRKYGGNPDVDVSYQYLGFLLDDDEEYRRIGNEYRAGNILSGEMKKLCIGELQKFVARFQDDKSKVTDEMLHSFMDPNKTIDGFADLKS</sequence>
<dbReference type="InterPro" id="IPR001412">
    <property type="entry name" value="aa-tRNA-synth_I_CS"/>
</dbReference>
<evidence type="ECO:0000313" key="15">
    <source>
        <dbReference type="EMBL" id="TIA86655.1"/>
    </source>
</evidence>
<evidence type="ECO:0000256" key="11">
    <source>
        <dbReference type="ARBA" id="ARBA00030268"/>
    </source>
</evidence>
<evidence type="ECO:0000256" key="5">
    <source>
        <dbReference type="ARBA" id="ARBA00022490"/>
    </source>
</evidence>
<evidence type="ECO:0000256" key="1">
    <source>
        <dbReference type="ARBA" id="ARBA00004496"/>
    </source>
</evidence>
<evidence type="ECO:0000313" key="16">
    <source>
        <dbReference type="Proteomes" id="UP000310189"/>
    </source>
</evidence>
<dbReference type="AlphaFoldDB" id="A0A4T0FGY4"/>
<dbReference type="Proteomes" id="UP000310189">
    <property type="component" value="Unassembled WGS sequence"/>
</dbReference>
<dbReference type="InterPro" id="IPR014729">
    <property type="entry name" value="Rossmann-like_a/b/a_fold"/>
</dbReference>
<dbReference type="CDD" id="cd00806">
    <property type="entry name" value="TrpRS_core"/>
    <property type="match status" value="1"/>
</dbReference>
<reference evidence="15 16" key="1">
    <citation type="submission" date="2019-03" db="EMBL/GenBank/DDBJ databases">
        <title>Sequencing 23 genomes of Wallemia ichthyophaga.</title>
        <authorList>
            <person name="Gostincar C."/>
        </authorList>
    </citation>
    <scope>NUCLEOTIDE SEQUENCE [LARGE SCALE GENOMIC DNA]</scope>
    <source>
        <strain evidence="15 16">EXF-5753</strain>
    </source>
</reference>
<evidence type="ECO:0000256" key="7">
    <source>
        <dbReference type="ARBA" id="ARBA00022741"/>
    </source>
</evidence>
<evidence type="ECO:0000256" key="3">
    <source>
        <dbReference type="ARBA" id="ARBA00013161"/>
    </source>
</evidence>
<accession>A0A4T0FGY4</accession>
<comment type="subcellular location">
    <subcellularLocation>
        <location evidence="1">Cytoplasm</location>
    </subcellularLocation>
</comment>
<dbReference type="PRINTS" id="PR01039">
    <property type="entry name" value="TRNASYNTHTRP"/>
</dbReference>
<dbReference type="GO" id="GO:0005524">
    <property type="term" value="F:ATP binding"/>
    <property type="evidence" value="ECO:0007669"/>
    <property type="project" value="UniProtKB-KW"/>
</dbReference>
<feature type="region of interest" description="Disordered" evidence="14">
    <location>
        <begin position="1"/>
        <end position="46"/>
    </location>
</feature>
<dbReference type="NCBIfam" id="TIGR00233">
    <property type="entry name" value="trpS"/>
    <property type="match status" value="1"/>
</dbReference>
<dbReference type="SUPFAM" id="SSF52374">
    <property type="entry name" value="Nucleotidylyl transferase"/>
    <property type="match status" value="1"/>
</dbReference>
<dbReference type="EMBL" id="SPNW01000077">
    <property type="protein sequence ID" value="TIA86655.1"/>
    <property type="molecule type" value="Genomic_DNA"/>
</dbReference>
<dbReference type="GO" id="GO:0005737">
    <property type="term" value="C:cytoplasm"/>
    <property type="evidence" value="ECO:0007669"/>
    <property type="project" value="UniProtKB-SubCell"/>
</dbReference>
<evidence type="ECO:0000256" key="8">
    <source>
        <dbReference type="ARBA" id="ARBA00022840"/>
    </source>
</evidence>
<keyword evidence="10 13" id="KW-0030">Aminoacyl-tRNA synthetase</keyword>
<dbReference type="PROSITE" id="PS00178">
    <property type="entry name" value="AA_TRNA_LIGASE_I"/>
    <property type="match status" value="1"/>
</dbReference>
<evidence type="ECO:0000256" key="9">
    <source>
        <dbReference type="ARBA" id="ARBA00022917"/>
    </source>
</evidence>
<dbReference type="Pfam" id="PF00579">
    <property type="entry name" value="tRNA-synt_1b"/>
    <property type="match status" value="1"/>
</dbReference>
<dbReference type="OrthoDB" id="10261385at2759"/>
<dbReference type="EC" id="6.1.1.2" evidence="3"/>
<keyword evidence="9 13" id="KW-0648">Protein biosynthesis</keyword>
<dbReference type="Gene3D" id="1.10.240.10">
    <property type="entry name" value="Tyrosyl-Transfer RNA Synthetase"/>
    <property type="match status" value="1"/>
</dbReference>
<feature type="compositionally biased region" description="Polar residues" evidence="14">
    <location>
        <begin position="26"/>
        <end position="39"/>
    </location>
</feature>
<keyword evidence="8 13" id="KW-0067">ATP-binding</keyword>
<comment type="caution">
    <text evidence="15">The sequence shown here is derived from an EMBL/GenBank/DDBJ whole genome shotgun (WGS) entry which is preliminary data.</text>
</comment>
<keyword evidence="16" id="KW-1185">Reference proteome</keyword>
<dbReference type="FunFam" id="3.40.50.620:FF:000033">
    <property type="entry name" value="tryptophan--tRNA ligase, cytoplasmic"/>
    <property type="match status" value="1"/>
</dbReference>
<gene>
    <name evidence="15" type="ORF">E3P99_03610</name>
</gene>
<organism evidence="15 16">
    <name type="scientific">Wallemia hederae</name>
    <dbReference type="NCBI Taxonomy" id="1540922"/>
    <lineage>
        <taxon>Eukaryota</taxon>
        <taxon>Fungi</taxon>
        <taxon>Dikarya</taxon>
        <taxon>Basidiomycota</taxon>
        <taxon>Wallemiomycotina</taxon>
        <taxon>Wallemiomycetes</taxon>
        <taxon>Wallemiales</taxon>
        <taxon>Wallemiaceae</taxon>
        <taxon>Wallemia</taxon>
    </lineage>
</organism>
<keyword evidence="7 13" id="KW-0547">Nucleotide-binding</keyword>
<evidence type="ECO:0000256" key="14">
    <source>
        <dbReference type="SAM" id="MobiDB-lite"/>
    </source>
</evidence>
<protein>
    <recommendedName>
        <fullName evidence="4">Tryptophan--tRNA ligase, cytoplasmic</fullName>
        <ecNumber evidence="3">6.1.1.2</ecNumber>
    </recommendedName>
    <alternativeName>
        <fullName evidence="11">Tryptophanyl-tRNA synthetase</fullName>
    </alternativeName>
</protein>
<dbReference type="PANTHER" id="PTHR10055">
    <property type="entry name" value="TRYPTOPHANYL-TRNA SYNTHETASE"/>
    <property type="match status" value="1"/>
</dbReference>
<evidence type="ECO:0000256" key="2">
    <source>
        <dbReference type="ARBA" id="ARBA00005594"/>
    </source>
</evidence>
<evidence type="ECO:0000256" key="12">
    <source>
        <dbReference type="ARBA" id="ARBA00049929"/>
    </source>
</evidence>
<dbReference type="GO" id="GO:0006436">
    <property type="term" value="P:tryptophanyl-tRNA aminoacylation"/>
    <property type="evidence" value="ECO:0007669"/>
    <property type="project" value="InterPro"/>
</dbReference>